<feature type="region of interest" description="Disordered" evidence="1">
    <location>
        <begin position="44"/>
        <end position="67"/>
    </location>
</feature>
<feature type="transmembrane region" description="Helical" evidence="2">
    <location>
        <begin position="12"/>
        <end position="34"/>
    </location>
</feature>
<protein>
    <submittedName>
        <fullName evidence="3">Uncharacterized protein</fullName>
    </submittedName>
</protein>
<dbReference type="RefSeq" id="WP_191696829.1">
    <property type="nucleotide sequence ID" value="NZ_JACSQO010000002.1"/>
</dbReference>
<sequence length="218" mass="24179">MPFRKKNPKKMVLLAGLQGLVIGVVGVLLFGLFLNMANDRKLEGEGKEKNETETPVTGKENAPEGDKIDVSANPSLTFKARQYGMFSTKESAISFMAVEPSLERAGIVQAEGQFYIWSDLYVNEVSAVSSEALPSFVKNFYVSTSACENPKVKNLMTLLTEENLSKNFFDSIASKDKYPEDLATIVQAVTTFSDNPSVIRLHVFTHYLEQNNCVKLSF</sequence>
<evidence type="ECO:0000313" key="3">
    <source>
        <dbReference type="EMBL" id="MBD7943740.1"/>
    </source>
</evidence>
<keyword evidence="2" id="KW-0812">Transmembrane</keyword>
<evidence type="ECO:0000256" key="1">
    <source>
        <dbReference type="SAM" id="MobiDB-lite"/>
    </source>
</evidence>
<accession>A0ABR8R7G8</accession>
<evidence type="ECO:0000313" key="4">
    <source>
        <dbReference type="Proteomes" id="UP000640786"/>
    </source>
</evidence>
<organism evidence="3 4">
    <name type="scientific">Psychrobacillus faecigallinarum</name>
    <dbReference type="NCBI Taxonomy" id="2762235"/>
    <lineage>
        <taxon>Bacteria</taxon>
        <taxon>Bacillati</taxon>
        <taxon>Bacillota</taxon>
        <taxon>Bacilli</taxon>
        <taxon>Bacillales</taxon>
        <taxon>Bacillaceae</taxon>
        <taxon>Psychrobacillus</taxon>
    </lineage>
</organism>
<reference evidence="3 4" key="1">
    <citation type="submission" date="2020-08" db="EMBL/GenBank/DDBJ databases">
        <title>A Genomic Blueprint of the Chicken Gut Microbiome.</title>
        <authorList>
            <person name="Gilroy R."/>
            <person name="Ravi A."/>
            <person name="Getino M."/>
            <person name="Pursley I."/>
            <person name="Horton D.L."/>
            <person name="Alikhan N.-F."/>
            <person name="Baker D."/>
            <person name="Gharbi K."/>
            <person name="Hall N."/>
            <person name="Watson M."/>
            <person name="Adriaenssens E.M."/>
            <person name="Foster-Nyarko E."/>
            <person name="Jarju S."/>
            <person name="Secka A."/>
            <person name="Antonio M."/>
            <person name="Oren A."/>
            <person name="Chaudhuri R."/>
            <person name="La Ragione R.M."/>
            <person name="Hildebrand F."/>
            <person name="Pallen M.J."/>
        </authorList>
    </citation>
    <scope>NUCLEOTIDE SEQUENCE [LARGE SCALE GENOMIC DNA]</scope>
    <source>
        <strain evidence="3 4">Sa2BUA9</strain>
    </source>
</reference>
<gene>
    <name evidence="3" type="ORF">H9650_06370</name>
</gene>
<dbReference type="Proteomes" id="UP000640786">
    <property type="component" value="Unassembled WGS sequence"/>
</dbReference>
<dbReference type="EMBL" id="JACSQO010000002">
    <property type="protein sequence ID" value="MBD7943740.1"/>
    <property type="molecule type" value="Genomic_DNA"/>
</dbReference>
<keyword evidence="2" id="KW-0472">Membrane</keyword>
<comment type="caution">
    <text evidence="3">The sequence shown here is derived from an EMBL/GenBank/DDBJ whole genome shotgun (WGS) entry which is preliminary data.</text>
</comment>
<name>A0ABR8R7G8_9BACI</name>
<evidence type="ECO:0000256" key="2">
    <source>
        <dbReference type="SAM" id="Phobius"/>
    </source>
</evidence>
<keyword evidence="2" id="KW-1133">Transmembrane helix</keyword>
<keyword evidence="4" id="KW-1185">Reference proteome</keyword>
<proteinExistence type="predicted"/>